<organism evidence="8 9">
    <name type="scientific">Aspergillus sclerotialis</name>
    <dbReference type="NCBI Taxonomy" id="2070753"/>
    <lineage>
        <taxon>Eukaryota</taxon>
        <taxon>Fungi</taxon>
        <taxon>Dikarya</taxon>
        <taxon>Ascomycota</taxon>
        <taxon>Pezizomycotina</taxon>
        <taxon>Eurotiomycetes</taxon>
        <taxon>Eurotiomycetidae</taxon>
        <taxon>Eurotiales</taxon>
        <taxon>Aspergillaceae</taxon>
        <taxon>Aspergillus</taxon>
        <taxon>Aspergillus subgen. Polypaecilum</taxon>
    </lineage>
</organism>
<dbReference type="InterPro" id="IPR021858">
    <property type="entry name" value="Fun_TF"/>
</dbReference>
<feature type="region of interest" description="Disordered" evidence="6">
    <location>
        <begin position="108"/>
        <end position="138"/>
    </location>
</feature>
<dbReference type="Gene3D" id="4.10.240.10">
    <property type="entry name" value="Zn(2)-C6 fungal-type DNA-binding domain"/>
    <property type="match status" value="1"/>
</dbReference>
<dbReference type="OrthoDB" id="4525710at2759"/>
<evidence type="ECO:0000256" key="5">
    <source>
        <dbReference type="ARBA" id="ARBA00023242"/>
    </source>
</evidence>
<dbReference type="PANTHER" id="PTHR37534:SF25">
    <property type="entry name" value="ZN(II)2CYS6 TRANSCRIPTION FACTOR (EUROFUNG)"/>
    <property type="match status" value="1"/>
</dbReference>
<feature type="domain" description="Zn(2)-C6 fungal-type" evidence="7">
    <location>
        <begin position="10"/>
        <end position="38"/>
    </location>
</feature>
<keyword evidence="2" id="KW-0805">Transcription regulation</keyword>
<evidence type="ECO:0000313" key="9">
    <source>
        <dbReference type="Proteomes" id="UP000266188"/>
    </source>
</evidence>
<dbReference type="SUPFAM" id="SSF57701">
    <property type="entry name" value="Zn2/Cys6 DNA-binding domain"/>
    <property type="match status" value="1"/>
</dbReference>
<evidence type="ECO:0000256" key="2">
    <source>
        <dbReference type="ARBA" id="ARBA00023015"/>
    </source>
</evidence>
<keyword evidence="5" id="KW-0539">Nucleus</keyword>
<dbReference type="InterPro" id="IPR001138">
    <property type="entry name" value="Zn2Cys6_DnaBD"/>
</dbReference>
<dbReference type="AlphaFoldDB" id="A0A3A2ZQD9"/>
<keyword evidence="3" id="KW-0238">DNA-binding</keyword>
<evidence type="ECO:0000313" key="8">
    <source>
        <dbReference type="EMBL" id="RJE25362.1"/>
    </source>
</evidence>
<dbReference type="GO" id="GO:0008270">
    <property type="term" value="F:zinc ion binding"/>
    <property type="evidence" value="ECO:0007669"/>
    <property type="project" value="InterPro"/>
</dbReference>
<evidence type="ECO:0000256" key="1">
    <source>
        <dbReference type="ARBA" id="ARBA00004123"/>
    </source>
</evidence>
<dbReference type="PANTHER" id="PTHR37534">
    <property type="entry name" value="TRANSCRIPTIONAL ACTIVATOR PROTEIN UGA3"/>
    <property type="match status" value="1"/>
</dbReference>
<protein>
    <recommendedName>
        <fullName evidence="7">Zn(2)-C6 fungal-type domain-containing protein</fullName>
    </recommendedName>
</protein>
<keyword evidence="4" id="KW-0804">Transcription</keyword>
<evidence type="ECO:0000256" key="4">
    <source>
        <dbReference type="ARBA" id="ARBA00023163"/>
    </source>
</evidence>
<proteinExistence type="predicted"/>
<sequence>MFYTNRNSLNCRQRHLKCDRTGTQCLRCQSTGRQCVPAPLRPDGVSFRHGQNPSLRSKGPRRYGETDLTFPEDQVWVDTPSNFTFEDETEQTAADYEVVPVRTPPVLPRRASESQTSTSLVLTPSAPSIRPFSSGDSPWPRHVPSGHVNSSLLPPDSLVERQRLGNFNEALLLRHFGKTLGSWLDVYNTGRHFSVDAVERAPSSSLLLYACLATSARHLSHTTHSVPSEVADGYHERCIAILLPVLENKDFNISIEILLASTVTLRFFEQISSHTPSNDLQRHLLAGSVYISSHTDCAVGGGLAEASFWIFVVQDIQFALANHKPLRLTFRPFDEKLQQLWNTKTDRIWTHKAIWLLAEAINLCYGNEPVDGPALKRKIHYWETEKPDTFWPLHVAPPDPGNGRPFPVIWYTSPSHRIAIQHICMAKALILEHDLQNVSPGFYDARRTKDDMVENLNIVFGIALSTDNDPAASIMACHALCACSSWVRDPLAQSCLLDLLRRTETQTGWPWAYVIQKLSRDWHFRRSVDLGQVFS</sequence>
<dbReference type="Pfam" id="PF00172">
    <property type="entry name" value="Zn_clus"/>
    <property type="match status" value="1"/>
</dbReference>
<comment type="caution">
    <text evidence="8">The sequence shown here is derived from an EMBL/GenBank/DDBJ whole genome shotgun (WGS) entry which is preliminary data.</text>
</comment>
<accession>A0A3A2ZQD9</accession>
<evidence type="ECO:0000256" key="6">
    <source>
        <dbReference type="SAM" id="MobiDB-lite"/>
    </source>
</evidence>
<comment type="subcellular location">
    <subcellularLocation>
        <location evidence="1">Nucleus</location>
    </subcellularLocation>
</comment>
<dbReference type="Proteomes" id="UP000266188">
    <property type="component" value="Unassembled WGS sequence"/>
</dbReference>
<keyword evidence="9" id="KW-1185">Reference proteome</keyword>
<dbReference type="Pfam" id="PF11951">
    <property type="entry name" value="Fungal_trans_2"/>
    <property type="match status" value="1"/>
</dbReference>
<evidence type="ECO:0000259" key="7">
    <source>
        <dbReference type="Pfam" id="PF00172"/>
    </source>
</evidence>
<evidence type="ECO:0000256" key="3">
    <source>
        <dbReference type="ARBA" id="ARBA00023125"/>
    </source>
</evidence>
<gene>
    <name evidence="8" type="ORF">PHISCL_02325</name>
</gene>
<dbReference type="GO" id="GO:0005634">
    <property type="term" value="C:nucleus"/>
    <property type="evidence" value="ECO:0007669"/>
    <property type="project" value="UniProtKB-SubCell"/>
</dbReference>
<feature type="compositionally biased region" description="Polar residues" evidence="6">
    <location>
        <begin position="113"/>
        <end position="126"/>
    </location>
</feature>
<dbReference type="EMBL" id="MVGC01000050">
    <property type="protein sequence ID" value="RJE25362.1"/>
    <property type="molecule type" value="Genomic_DNA"/>
</dbReference>
<dbReference type="GO" id="GO:0000976">
    <property type="term" value="F:transcription cis-regulatory region binding"/>
    <property type="evidence" value="ECO:0007669"/>
    <property type="project" value="TreeGrafter"/>
</dbReference>
<dbReference type="InterPro" id="IPR036864">
    <property type="entry name" value="Zn2-C6_fun-type_DNA-bd_sf"/>
</dbReference>
<name>A0A3A2ZQD9_9EURO</name>
<reference evidence="9" key="1">
    <citation type="submission" date="2017-02" db="EMBL/GenBank/DDBJ databases">
        <authorList>
            <person name="Tafer H."/>
            <person name="Lopandic K."/>
        </authorList>
    </citation>
    <scope>NUCLEOTIDE SEQUENCE [LARGE SCALE GENOMIC DNA]</scope>
    <source>
        <strain evidence="9">CBS 366.77</strain>
    </source>
</reference>
<dbReference type="GO" id="GO:0045944">
    <property type="term" value="P:positive regulation of transcription by RNA polymerase II"/>
    <property type="evidence" value="ECO:0007669"/>
    <property type="project" value="TreeGrafter"/>
</dbReference>
<dbReference type="GO" id="GO:0000981">
    <property type="term" value="F:DNA-binding transcription factor activity, RNA polymerase II-specific"/>
    <property type="evidence" value="ECO:0007669"/>
    <property type="project" value="InterPro"/>
</dbReference>
<dbReference type="CDD" id="cd00067">
    <property type="entry name" value="GAL4"/>
    <property type="match status" value="1"/>
</dbReference>